<sequence length="281" mass="30864">MGFEIPCQWPVLNIDEAPPVSESVNGFELAEPSATSKGFSDTPAVQMTGDLSAVKPYRIIHFEMNSETLRAAAKKRGASVTVYMLSLMFAATGFATDRRSGDVKIQVPVNLRKYYASETLRNFSMYCSVRLPLLNASDIEGNLPEIAAQLEKKSAKPVMNDMMNAAVSLVRSLRFIPLFVKRPVARAIYGFLGDSVFSNTLSNLGVVTFPEELAERVEKLDFVLGTAETNRASCAMVSFGDTAVFTVTKLTRDPTFEERLLFLMKAEGLDPAVKGSEPYES</sequence>
<dbReference type="EMBL" id="VSSQ01057435">
    <property type="protein sequence ID" value="MPN11236.1"/>
    <property type="molecule type" value="Genomic_DNA"/>
</dbReference>
<proteinExistence type="predicted"/>
<gene>
    <name evidence="1" type="ORF">SDC9_158537</name>
</gene>
<dbReference type="AlphaFoldDB" id="A0A645FC75"/>
<evidence type="ECO:0008006" key="2">
    <source>
        <dbReference type="Google" id="ProtNLM"/>
    </source>
</evidence>
<organism evidence="1">
    <name type="scientific">bioreactor metagenome</name>
    <dbReference type="NCBI Taxonomy" id="1076179"/>
    <lineage>
        <taxon>unclassified sequences</taxon>
        <taxon>metagenomes</taxon>
        <taxon>ecological metagenomes</taxon>
    </lineage>
</organism>
<comment type="caution">
    <text evidence="1">The sequence shown here is derived from an EMBL/GenBank/DDBJ whole genome shotgun (WGS) entry which is preliminary data.</text>
</comment>
<protein>
    <recommendedName>
        <fullName evidence="2">Condensation domain-containing protein</fullName>
    </recommendedName>
</protein>
<name>A0A645FC75_9ZZZZ</name>
<evidence type="ECO:0000313" key="1">
    <source>
        <dbReference type="EMBL" id="MPN11236.1"/>
    </source>
</evidence>
<reference evidence="1" key="1">
    <citation type="submission" date="2019-08" db="EMBL/GenBank/DDBJ databases">
        <authorList>
            <person name="Kucharzyk K."/>
            <person name="Murdoch R.W."/>
            <person name="Higgins S."/>
            <person name="Loffler F."/>
        </authorList>
    </citation>
    <scope>NUCLEOTIDE SEQUENCE</scope>
</reference>
<accession>A0A645FC75</accession>